<protein>
    <submittedName>
        <fullName evidence="3">Oxidoreductase</fullName>
    </submittedName>
</protein>
<sequence length="332" mass="35373">MKLRRLGKDGPELPALGLGCMGMSPLRPQPGRHDAAQDAESVATIQAALDAGIRLINTGDFYGMGHNELLLRDALRGRRDRAFLSVKFGMMVAPSGTPLGLDVSARAVKNFCSYSLERLNTDVIDLYQPGRIPTSAPIEETVGAIADLIKEGKVRYLGLSEVTGAQLRRAHAVYPVTAVEVEYSLAGRAIEEDLLPVARELGVGVVAYSVAAQGLLTGAIKGPLPLGDARNSTPRFQGEALAKNLGVVAEFEKMAAAKGCTPTQLAAAWVLAQGADIVALMGMSNRSRIRENLEATDILLSAGERAALDRLFAPGAIEGDRYAPQIVKMWRT</sequence>
<gene>
    <name evidence="3" type="ORF">SS37A_31110</name>
</gene>
<dbReference type="EMBL" id="AP027142">
    <property type="protein sequence ID" value="BDV35582.1"/>
    <property type="molecule type" value="Genomic_DNA"/>
</dbReference>
<dbReference type="InterPro" id="IPR050791">
    <property type="entry name" value="Aldo-Keto_reductase"/>
</dbReference>
<dbReference type="InterPro" id="IPR023210">
    <property type="entry name" value="NADP_OxRdtase_dom"/>
</dbReference>
<organism evidence="3 4">
    <name type="scientific">Methylocystis iwaonis</name>
    <dbReference type="NCBI Taxonomy" id="2885079"/>
    <lineage>
        <taxon>Bacteria</taxon>
        <taxon>Pseudomonadati</taxon>
        <taxon>Pseudomonadota</taxon>
        <taxon>Alphaproteobacteria</taxon>
        <taxon>Hyphomicrobiales</taxon>
        <taxon>Methylocystaceae</taxon>
        <taxon>Methylocystis</taxon>
    </lineage>
</organism>
<dbReference type="Gene3D" id="3.20.20.100">
    <property type="entry name" value="NADP-dependent oxidoreductase domain"/>
    <property type="match status" value="1"/>
</dbReference>
<keyword evidence="1" id="KW-0560">Oxidoreductase</keyword>
<proteinExistence type="predicted"/>
<evidence type="ECO:0000313" key="3">
    <source>
        <dbReference type="EMBL" id="BDV35582.1"/>
    </source>
</evidence>
<evidence type="ECO:0000313" key="4">
    <source>
        <dbReference type="Proteomes" id="UP001317629"/>
    </source>
</evidence>
<dbReference type="InterPro" id="IPR036812">
    <property type="entry name" value="NAD(P)_OxRdtase_dom_sf"/>
</dbReference>
<reference evidence="3 4" key="1">
    <citation type="journal article" date="2023" name="Int. J. Syst. Evol. Microbiol.">
        <title>Methylocystis iwaonis sp. nov., a type II methane-oxidizing bacterium from surface soil of a rice paddy field in Japan, and emended description of the genus Methylocystis (ex Whittenbury et al. 1970) Bowman et al. 1993.</title>
        <authorList>
            <person name="Kaise H."/>
            <person name="Sawadogo J.B."/>
            <person name="Alam M.S."/>
            <person name="Ueno C."/>
            <person name="Dianou D."/>
            <person name="Shinjo R."/>
            <person name="Asakawa S."/>
        </authorList>
    </citation>
    <scope>NUCLEOTIDE SEQUENCE [LARGE SCALE GENOMIC DNA]</scope>
    <source>
        <strain evidence="3 4">SS37A-Re</strain>
    </source>
</reference>
<accession>A0ABN6VMK2</accession>
<dbReference type="SUPFAM" id="SSF51430">
    <property type="entry name" value="NAD(P)-linked oxidoreductase"/>
    <property type="match status" value="1"/>
</dbReference>
<dbReference type="Proteomes" id="UP001317629">
    <property type="component" value="Chromosome"/>
</dbReference>
<dbReference type="PANTHER" id="PTHR43625">
    <property type="entry name" value="AFLATOXIN B1 ALDEHYDE REDUCTASE"/>
    <property type="match status" value="1"/>
</dbReference>
<evidence type="ECO:0000256" key="1">
    <source>
        <dbReference type="ARBA" id="ARBA00023002"/>
    </source>
</evidence>
<name>A0ABN6VMK2_9HYPH</name>
<keyword evidence="4" id="KW-1185">Reference proteome</keyword>
<feature type="domain" description="NADP-dependent oxidoreductase" evidence="2">
    <location>
        <begin position="32"/>
        <end position="311"/>
    </location>
</feature>
<dbReference type="PANTHER" id="PTHR43625:SF40">
    <property type="entry name" value="ALDO-KETO REDUCTASE YAKC [NADP(+)]"/>
    <property type="match status" value="1"/>
</dbReference>
<dbReference type="RefSeq" id="WP_281929036.1">
    <property type="nucleotide sequence ID" value="NZ_AP027142.1"/>
</dbReference>
<dbReference type="Pfam" id="PF00248">
    <property type="entry name" value="Aldo_ket_red"/>
    <property type="match status" value="1"/>
</dbReference>
<evidence type="ECO:0000259" key="2">
    <source>
        <dbReference type="Pfam" id="PF00248"/>
    </source>
</evidence>